<keyword evidence="17 20" id="KW-0511">Multifunctional enzyme</keyword>
<keyword evidence="14 20" id="KW-0342">GTP-binding</keyword>
<dbReference type="RefSeq" id="WP_014021469.1">
    <property type="nucleotide sequence ID" value="NC_015914.1"/>
</dbReference>
<feature type="active site" description="Proton acceptor; for GTP cyclohydrolase activity" evidence="20">
    <location>
        <position position="334"/>
    </location>
</feature>
<dbReference type="GO" id="GO:0003935">
    <property type="term" value="F:GTP cyclohydrolase II activity"/>
    <property type="evidence" value="ECO:0007669"/>
    <property type="project" value="UniProtKB-UniRule"/>
</dbReference>
<feature type="binding site" evidence="20">
    <location>
        <position position="148"/>
    </location>
    <ligand>
        <name>Mg(2+)</name>
        <dbReference type="ChEBI" id="CHEBI:18420"/>
        <label>2</label>
    </ligand>
</feature>
<dbReference type="UniPathway" id="UPA00275">
    <property type="reaction ID" value="UER00399"/>
</dbReference>
<dbReference type="NCBIfam" id="NF001591">
    <property type="entry name" value="PRK00393.1"/>
    <property type="match status" value="1"/>
</dbReference>
<keyword evidence="11 20" id="KW-0378">Hydrolase</keyword>
<evidence type="ECO:0000256" key="10">
    <source>
        <dbReference type="ARBA" id="ARBA00022741"/>
    </source>
</evidence>
<dbReference type="OrthoDB" id="9793111at2"/>
<evidence type="ECO:0000256" key="4">
    <source>
        <dbReference type="ARBA" id="ARBA00004853"/>
    </source>
</evidence>
<dbReference type="InterPro" id="IPR016299">
    <property type="entry name" value="Riboflavin_synth_RibBA"/>
</dbReference>
<feature type="binding site" evidence="20">
    <location>
        <position position="362"/>
    </location>
    <ligand>
        <name>GTP</name>
        <dbReference type="ChEBI" id="CHEBI:37565"/>
    </ligand>
</feature>
<comment type="cofactor">
    <cofactor evidence="20">
        <name>Mg(2+)</name>
        <dbReference type="ChEBI" id="CHEBI:18420"/>
    </cofactor>
    <cofactor evidence="20">
        <name>Mn(2+)</name>
        <dbReference type="ChEBI" id="CHEBI:29035"/>
    </cofactor>
    <text evidence="20">Binds 2 divalent metal cations per subunit. Magnesium or manganese.</text>
</comment>
<evidence type="ECO:0000256" key="8">
    <source>
        <dbReference type="ARBA" id="ARBA00022619"/>
    </source>
</evidence>
<dbReference type="Proteomes" id="UP000001635">
    <property type="component" value="Chromosome"/>
</dbReference>
<evidence type="ECO:0000256" key="14">
    <source>
        <dbReference type="ARBA" id="ARBA00023134"/>
    </source>
</evidence>
<dbReference type="InterPro" id="IPR017945">
    <property type="entry name" value="DHBP_synth_RibB-like_a/b_dom"/>
</dbReference>
<feature type="binding site" evidence="20">
    <location>
        <position position="322"/>
    </location>
    <ligand>
        <name>GTP</name>
        <dbReference type="ChEBI" id="CHEBI:37565"/>
    </ligand>
</feature>
<evidence type="ECO:0000256" key="15">
    <source>
        <dbReference type="ARBA" id="ARBA00023211"/>
    </source>
</evidence>
<protein>
    <recommendedName>
        <fullName evidence="20">Riboflavin biosynthesis protein RibBA</fullName>
    </recommendedName>
    <domain>
        <recommendedName>
            <fullName evidence="20">3,4-dihydroxy-2-butanone 4-phosphate synthase</fullName>
            <shortName evidence="20">DHBP synthase</shortName>
            <ecNumber evidence="20">4.1.99.12</ecNumber>
        </recommendedName>
    </domain>
    <domain>
        <recommendedName>
            <fullName evidence="20">GTP cyclohydrolase-2</fullName>
            <ecNumber evidence="20">3.5.4.25</ecNumber>
        </recommendedName>
        <alternativeName>
            <fullName evidence="20">GTP cyclohydrolase II</fullName>
        </alternativeName>
    </domain>
</protein>
<evidence type="ECO:0000256" key="12">
    <source>
        <dbReference type="ARBA" id="ARBA00022833"/>
    </source>
</evidence>
<comment type="cofactor">
    <cofactor evidence="20">
        <name>Zn(2+)</name>
        <dbReference type="ChEBI" id="CHEBI:29105"/>
    </cofactor>
    <text evidence="20">Binds 1 zinc ion per subunit.</text>
</comment>
<evidence type="ECO:0000313" key="22">
    <source>
        <dbReference type="EMBL" id="AEL27182.1"/>
    </source>
</evidence>
<dbReference type="GO" id="GO:0009231">
    <property type="term" value="P:riboflavin biosynthetic process"/>
    <property type="evidence" value="ECO:0007669"/>
    <property type="project" value="UniProtKB-UniRule"/>
</dbReference>
<comment type="cofactor">
    <cofactor evidence="2">
        <name>Mn(2+)</name>
        <dbReference type="ChEBI" id="CHEBI:29035"/>
    </cofactor>
</comment>
<dbReference type="InterPro" id="IPR036144">
    <property type="entry name" value="RibA-like_sf"/>
</dbReference>
<feature type="region of interest" description="GTP cyclohydrolase II" evidence="20">
    <location>
        <begin position="207"/>
        <end position="405"/>
    </location>
</feature>
<evidence type="ECO:0000256" key="7">
    <source>
        <dbReference type="ARBA" id="ARBA00008976"/>
    </source>
</evidence>
<keyword evidence="15 20" id="KW-0464">Manganese</keyword>
<keyword evidence="16 20" id="KW-0456">Lyase</keyword>
<dbReference type="NCBIfam" id="TIGR00505">
    <property type="entry name" value="ribA"/>
    <property type="match status" value="1"/>
</dbReference>
<evidence type="ECO:0000256" key="20">
    <source>
        <dbReference type="HAMAP-Rule" id="MF_01283"/>
    </source>
</evidence>
<feature type="site" description="Essential for DHBP synthase activity" evidence="20">
    <location>
        <position position="131"/>
    </location>
</feature>
<evidence type="ECO:0000256" key="6">
    <source>
        <dbReference type="ARBA" id="ARBA00005520"/>
    </source>
</evidence>
<dbReference type="NCBIfam" id="NF006803">
    <property type="entry name" value="PRK09311.1"/>
    <property type="match status" value="1"/>
</dbReference>
<sequence length="405" mass="44508">MKDTVYLDPIEDAIAAIKNGEIIIVVDDDDRENEGDFICAAEKVTPEIINFMATHGRGLICAPLIEDRCEELGLELMVGTNTAAFETPFTVSVDLVGHGCTTGISASDRSKTIKALIDPDINPDELGKPGHIFPLKAKRGGVLRRSGHTEAAIDLARLAGLQPAGVLVEIMNEDGTMARLSDLVHVAKKFDLKLISIKDLIAYRLKNDSLIKREIGVEMPTEFGNFKLIAYKQTNTNETHMALIKGEWEEGDTVMVRVHSSCITGDIFGSCRCDCGPQLHEAMKMVEENGKGLVLYMNQEGRGIGLINKLKAYKLQEEGMDTVQANLALGFPMDKRDYGVGAQILRDLGVSKIQLITNNPTKRVGLSGYGLEIVDTVPLEISSNPHNEKYLMTKRDKMGHQIMKK</sequence>
<dbReference type="PANTHER" id="PTHR21327">
    <property type="entry name" value="GTP CYCLOHYDROLASE II-RELATED"/>
    <property type="match status" value="1"/>
</dbReference>
<dbReference type="NCBIfam" id="TIGR00506">
    <property type="entry name" value="ribB"/>
    <property type="match status" value="1"/>
</dbReference>
<comment type="catalytic activity">
    <reaction evidence="19 20">
        <text>GTP + 4 H2O = 2,5-diamino-6-hydroxy-4-(5-phosphoribosylamino)-pyrimidine + formate + 2 phosphate + 3 H(+)</text>
        <dbReference type="Rhea" id="RHEA:23704"/>
        <dbReference type="ChEBI" id="CHEBI:15377"/>
        <dbReference type="ChEBI" id="CHEBI:15378"/>
        <dbReference type="ChEBI" id="CHEBI:15740"/>
        <dbReference type="ChEBI" id="CHEBI:37565"/>
        <dbReference type="ChEBI" id="CHEBI:43474"/>
        <dbReference type="ChEBI" id="CHEBI:58614"/>
        <dbReference type="EC" id="3.5.4.25"/>
    </reaction>
</comment>
<dbReference type="EMBL" id="CP002955">
    <property type="protein sequence ID" value="AEL27182.1"/>
    <property type="molecule type" value="Genomic_DNA"/>
</dbReference>
<dbReference type="eggNOG" id="COG0108">
    <property type="taxonomic scope" value="Bacteria"/>
</dbReference>
<dbReference type="GO" id="GO:0030145">
    <property type="term" value="F:manganese ion binding"/>
    <property type="evidence" value="ECO:0007669"/>
    <property type="project" value="UniProtKB-UniRule"/>
</dbReference>
<dbReference type="eggNOG" id="COG0807">
    <property type="taxonomic scope" value="Bacteria"/>
</dbReference>
<keyword evidence="23" id="KW-1185">Reference proteome</keyword>
<proteinExistence type="inferred from homology"/>
<dbReference type="PANTHER" id="PTHR21327:SF18">
    <property type="entry name" value="3,4-DIHYDROXY-2-BUTANONE 4-PHOSPHATE SYNTHASE"/>
    <property type="match status" value="1"/>
</dbReference>
<reference evidence="23" key="1">
    <citation type="submission" date="2011-07" db="EMBL/GenBank/DDBJ databases">
        <title>The complete genome of Cyclobacterium marinum DSM 745.</title>
        <authorList>
            <person name="Lucas S."/>
            <person name="Han J."/>
            <person name="Lapidus A."/>
            <person name="Bruce D."/>
            <person name="Goodwin L."/>
            <person name="Pitluck S."/>
            <person name="Peters L."/>
            <person name="Kyrpides N."/>
            <person name="Mavromatis K."/>
            <person name="Ivanova N."/>
            <person name="Ovchinnikova G."/>
            <person name="Chertkov O."/>
            <person name="Detter J.C."/>
            <person name="Tapia R."/>
            <person name="Han C."/>
            <person name="Land M."/>
            <person name="Hauser L."/>
            <person name="Markowitz V."/>
            <person name="Cheng J.-F."/>
            <person name="Hugenholtz P."/>
            <person name="Woyke T."/>
            <person name="Wu D."/>
            <person name="Tindall B."/>
            <person name="Schuetze A."/>
            <person name="Brambilla E."/>
            <person name="Klenk H.-P."/>
            <person name="Eisen J.A."/>
        </authorList>
    </citation>
    <scope>NUCLEOTIDE SEQUENCE [LARGE SCALE GENOMIC DNA]</scope>
    <source>
        <strain evidence="23">ATCC 25205 / DSM 745 / LMG 13164 / NCIMB 1802</strain>
    </source>
</reference>
<dbReference type="STRING" id="880070.Cycma_3462"/>
<dbReference type="InterPro" id="IPR032677">
    <property type="entry name" value="GTP_cyclohydro_II"/>
</dbReference>
<feature type="domain" description="GTP cyclohydrolase II" evidence="21">
    <location>
        <begin position="216"/>
        <end position="378"/>
    </location>
</feature>
<evidence type="ECO:0000256" key="9">
    <source>
        <dbReference type="ARBA" id="ARBA00022723"/>
    </source>
</evidence>
<dbReference type="SUPFAM" id="SSF55821">
    <property type="entry name" value="YrdC/RibB"/>
    <property type="match status" value="1"/>
</dbReference>
<feature type="binding site" evidence="20">
    <location>
        <begin position="257"/>
        <end position="261"/>
    </location>
    <ligand>
        <name>GTP</name>
        <dbReference type="ChEBI" id="CHEBI:37565"/>
    </ligand>
</feature>
<dbReference type="HOGENOM" id="CLU_020273_1_2_10"/>
<dbReference type="FunFam" id="3.40.50.10990:FF:000001">
    <property type="entry name" value="Riboflavin biosynthesis protein RibBA"/>
    <property type="match status" value="1"/>
</dbReference>
<feature type="binding site" evidence="20">
    <location>
        <position position="262"/>
    </location>
    <ligand>
        <name>Zn(2+)</name>
        <dbReference type="ChEBI" id="CHEBI:29105"/>
        <note>catalytic</note>
    </ligand>
</feature>
<evidence type="ECO:0000256" key="18">
    <source>
        <dbReference type="ARBA" id="ARBA00043932"/>
    </source>
</evidence>
<feature type="binding site" evidence="20">
    <location>
        <position position="32"/>
    </location>
    <ligand>
        <name>Mg(2+)</name>
        <dbReference type="ChEBI" id="CHEBI:18420"/>
        <label>1</label>
    </ligand>
</feature>
<dbReference type="CDD" id="cd00641">
    <property type="entry name" value="GTP_cyclohydro2"/>
    <property type="match status" value="1"/>
</dbReference>
<feature type="binding site" evidence="20">
    <location>
        <begin position="31"/>
        <end position="32"/>
    </location>
    <ligand>
        <name>D-ribulose 5-phosphate</name>
        <dbReference type="ChEBI" id="CHEBI:58121"/>
    </ligand>
</feature>
<feature type="binding site" evidence="20">
    <location>
        <begin position="300"/>
        <end position="302"/>
    </location>
    <ligand>
        <name>GTP</name>
        <dbReference type="ChEBI" id="CHEBI:37565"/>
    </ligand>
</feature>
<evidence type="ECO:0000256" key="19">
    <source>
        <dbReference type="ARBA" id="ARBA00049295"/>
    </source>
</evidence>
<dbReference type="GO" id="GO:0000287">
    <property type="term" value="F:magnesium ion binding"/>
    <property type="evidence" value="ECO:0007669"/>
    <property type="project" value="UniProtKB-UniRule"/>
</dbReference>
<dbReference type="GO" id="GO:0008686">
    <property type="term" value="F:3,4-dihydroxy-2-butanone-4-phosphate synthase activity"/>
    <property type="evidence" value="ECO:0007669"/>
    <property type="project" value="UniProtKB-UniRule"/>
</dbReference>
<feature type="binding site" evidence="20">
    <location>
        <position position="32"/>
    </location>
    <ligand>
        <name>Mg(2+)</name>
        <dbReference type="ChEBI" id="CHEBI:18420"/>
        <label>2</label>
    </ligand>
</feature>
<feature type="binding site" evidence="20">
    <location>
        <position position="36"/>
    </location>
    <ligand>
        <name>D-ribulose 5-phosphate</name>
        <dbReference type="ChEBI" id="CHEBI:58121"/>
    </ligand>
</feature>
<feature type="binding site" evidence="20">
    <location>
        <position position="169"/>
    </location>
    <ligand>
        <name>D-ribulose 5-phosphate</name>
        <dbReference type="ChEBI" id="CHEBI:58121"/>
    </ligand>
</feature>
<dbReference type="AlphaFoldDB" id="G0IXJ3"/>
<evidence type="ECO:0000259" key="21">
    <source>
        <dbReference type="Pfam" id="PF00925"/>
    </source>
</evidence>
<dbReference type="Gene3D" id="3.90.870.10">
    <property type="entry name" value="DHBP synthase"/>
    <property type="match status" value="1"/>
</dbReference>
<feature type="binding site" evidence="20">
    <location>
        <position position="278"/>
    </location>
    <ligand>
        <name>GTP</name>
        <dbReference type="ChEBI" id="CHEBI:37565"/>
    </ligand>
</feature>
<feature type="binding site" evidence="20">
    <location>
        <position position="357"/>
    </location>
    <ligand>
        <name>GTP</name>
        <dbReference type="ChEBI" id="CHEBI:37565"/>
    </ligand>
</feature>
<dbReference type="KEGG" id="cmr:Cycma_3462"/>
<evidence type="ECO:0000256" key="1">
    <source>
        <dbReference type="ARBA" id="ARBA00000141"/>
    </source>
</evidence>
<dbReference type="EC" id="4.1.99.12" evidence="20"/>
<dbReference type="Pfam" id="PF00925">
    <property type="entry name" value="GTP_cyclohydro2"/>
    <property type="match status" value="1"/>
</dbReference>
<dbReference type="Pfam" id="PF00926">
    <property type="entry name" value="DHBP_synthase"/>
    <property type="match status" value="1"/>
</dbReference>
<evidence type="ECO:0000313" key="23">
    <source>
        <dbReference type="Proteomes" id="UP000001635"/>
    </source>
</evidence>
<dbReference type="GO" id="GO:0008270">
    <property type="term" value="F:zinc ion binding"/>
    <property type="evidence" value="ECO:0007669"/>
    <property type="project" value="UniProtKB-UniRule"/>
</dbReference>
<dbReference type="HAMAP" id="MF_00180">
    <property type="entry name" value="RibB"/>
    <property type="match status" value="1"/>
</dbReference>
<keyword evidence="9 20" id="KW-0479">Metal-binding</keyword>
<dbReference type="InterPro" id="IPR000926">
    <property type="entry name" value="RibA"/>
</dbReference>
<evidence type="ECO:0000256" key="5">
    <source>
        <dbReference type="ARBA" id="ARBA00004904"/>
    </source>
</evidence>
<feature type="site" description="Essential for DHBP synthase activity" evidence="20">
    <location>
        <position position="169"/>
    </location>
</feature>
<evidence type="ECO:0000256" key="16">
    <source>
        <dbReference type="ARBA" id="ARBA00023239"/>
    </source>
</evidence>
<feature type="active site" description="Nucleophile; for GTP cyclohydrolase activity" evidence="20">
    <location>
        <position position="336"/>
    </location>
</feature>
<dbReference type="SUPFAM" id="SSF142695">
    <property type="entry name" value="RibA-like"/>
    <property type="match status" value="1"/>
</dbReference>
<dbReference type="PIRSF" id="PIRSF001259">
    <property type="entry name" value="RibA"/>
    <property type="match status" value="1"/>
</dbReference>
<dbReference type="HAMAP" id="MF_01283">
    <property type="entry name" value="RibBA"/>
    <property type="match status" value="1"/>
</dbReference>
<keyword evidence="8 20" id="KW-0686">Riboflavin biosynthesis</keyword>
<dbReference type="HAMAP" id="MF_00179">
    <property type="entry name" value="RibA"/>
    <property type="match status" value="1"/>
</dbReference>
<name>G0IXJ3_CYCMS</name>
<dbReference type="GO" id="GO:0005829">
    <property type="term" value="C:cytosol"/>
    <property type="evidence" value="ECO:0007669"/>
    <property type="project" value="TreeGrafter"/>
</dbReference>
<comment type="function">
    <text evidence="3 20">Catalyzes the conversion of D-ribulose 5-phosphate to formate and 3,4-dihydroxy-2-butanone 4-phosphate.</text>
</comment>
<evidence type="ECO:0000256" key="3">
    <source>
        <dbReference type="ARBA" id="ARBA00002284"/>
    </source>
</evidence>
<feature type="binding site" evidence="20">
    <location>
        <position position="273"/>
    </location>
    <ligand>
        <name>Zn(2+)</name>
        <dbReference type="ChEBI" id="CHEBI:29105"/>
        <note>catalytic</note>
    </ligand>
</feature>
<comment type="similarity">
    <text evidence="6 20">In the N-terminal section; belongs to the DHBP synthase family.</text>
</comment>
<evidence type="ECO:0000256" key="11">
    <source>
        <dbReference type="ARBA" id="ARBA00022801"/>
    </source>
</evidence>
<comment type="catalytic activity">
    <reaction evidence="1 20">
        <text>D-ribulose 5-phosphate = (2S)-2-hydroxy-3-oxobutyl phosphate + formate + H(+)</text>
        <dbReference type="Rhea" id="RHEA:18457"/>
        <dbReference type="ChEBI" id="CHEBI:15378"/>
        <dbReference type="ChEBI" id="CHEBI:15740"/>
        <dbReference type="ChEBI" id="CHEBI:58121"/>
        <dbReference type="ChEBI" id="CHEBI:58830"/>
        <dbReference type="EC" id="4.1.99.12"/>
    </reaction>
</comment>
<comment type="similarity">
    <text evidence="7 20">In the C-terminal section; belongs to the GTP cyclohydrolase II family.</text>
</comment>
<evidence type="ECO:0000256" key="17">
    <source>
        <dbReference type="ARBA" id="ARBA00023268"/>
    </source>
</evidence>
<comment type="function">
    <text evidence="18 20">Catalyzes the conversion of GTP to 2,5-diamino-6-ribosylamino-4(3H)-pyrimidinone 5'-phosphate (DARP), formate and pyrophosphate.</text>
</comment>
<dbReference type="Gene3D" id="3.40.50.10990">
    <property type="entry name" value="GTP cyclohydrolase II"/>
    <property type="match status" value="1"/>
</dbReference>
<evidence type="ECO:0000256" key="13">
    <source>
        <dbReference type="ARBA" id="ARBA00022842"/>
    </source>
</evidence>
<dbReference type="GO" id="GO:0005525">
    <property type="term" value="F:GTP binding"/>
    <property type="evidence" value="ECO:0007669"/>
    <property type="project" value="UniProtKB-KW"/>
</dbReference>
<comment type="pathway">
    <text evidence="5 20">Cofactor biosynthesis; riboflavin biosynthesis; 2-hydroxy-3-oxobutyl phosphate from D-ribulose 5-phosphate: step 1/1.</text>
</comment>
<gene>
    <name evidence="20" type="primary">ribBA</name>
    <name evidence="22" type="ordered locus">Cycma_3462</name>
</gene>
<keyword evidence="12 20" id="KW-0862">Zinc</keyword>
<keyword evidence="13 20" id="KW-0460">Magnesium</keyword>
<evidence type="ECO:0000256" key="2">
    <source>
        <dbReference type="ARBA" id="ARBA00001936"/>
    </source>
</evidence>
<feature type="region of interest" description="DHBP synthase" evidence="20">
    <location>
        <begin position="1"/>
        <end position="206"/>
    </location>
</feature>
<accession>G0IXJ3</accession>
<dbReference type="EC" id="3.5.4.25" evidence="20"/>
<dbReference type="InterPro" id="IPR000422">
    <property type="entry name" value="DHBP_synthase_RibB"/>
</dbReference>
<feature type="binding site" evidence="20">
    <location>
        <begin position="145"/>
        <end position="149"/>
    </location>
    <ligand>
        <name>D-ribulose 5-phosphate</name>
        <dbReference type="ChEBI" id="CHEBI:58121"/>
    </ligand>
</feature>
<organism evidence="22 23">
    <name type="scientific">Cyclobacterium marinum (strain ATCC 25205 / DSM 745 / LMG 13164 / NCIMB 1802)</name>
    <name type="common">Flectobacillus marinus</name>
    <dbReference type="NCBI Taxonomy" id="880070"/>
    <lineage>
        <taxon>Bacteria</taxon>
        <taxon>Pseudomonadati</taxon>
        <taxon>Bacteroidota</taxon>
        <taxon>Cytophagia</taxon>
        <taxon>Cytophagales</taxon>
        <taxon>Cyclobacteriaceae</taxon>
        <taxon>Cyclobacterium</taxon>
    </lineage>
</organism>
<keyword evidence="10 20" id="KW-0547">Nucleotide-binding</keyword>
<dbReference type="FunFam" id="3.90.870.10:FF:000001">
    <property type="entry name" value="Riboflavin biosynthesis protein RibBA"/>
    <property type="match status" value="1"/>
</dbReference>
<feature type="binding site" evidence="20">
    <location>
        <position position="275"/>
    </location>
    <ligand>
        <name>Zn(2+)</name>
        <dbReference type="ChEBI" id="CHEBI:29105"/>
        <note>catalytic</note>
    </ligand>
</feature>
<comment type="pathway">
    <text evidence="4 20">Cofactor biosynthesis; riboflavin biosynthesis; 5-amino-6-(D-ribitylamino)uracil from GTP: step 1/4.</text>
</comment>